<evidence type="ECO:0000256" key="2">
    <source>
        <dbReference type="SAM" id="SignalP"/>
    </source>
</evidence>
<evidence type="ECO:0000313" key="4">
    <source>
        <dbReference type="Proteomes" id="UP001501004"/>
    </source>
</evidence>
<protein>
    <submittedName>
        <fullName evidence="3">Uncharacterized protein</fullName>
    </submittedName>
</protein>
<reference evidence="4" key="1">
    <citation type="journal article" date="2019" name="Int. J. Syst. Evol. Microbiol.">
        <title>The Global Catalogue of Microorganisms (GCM) 10K type strain sequencing project: providing services to taxonomists for standard genome sequencing and annotation.</title>
        <authorList>
            <consortium name="The Broad Institute Genomics Platform"/>
            <consortium name="The Broad Institute Genome Sequencing Center for Infectious Disease"/>
            <person name="Wu L."/>
            <person name="Ma J."/>
        </authorList>
    </citation>
    <scope>NUCLEOTIDE SEQUENCE [LARGE SCALE GENOMIC DNA]</scope>
    <source>
        <strain evidence="4">JCM 16949</strain>
    </source>
</reference>
<evidence type="ECO:0000256" key="1">
    <source>
        <dbReference type="SAM" id="Phobius"/>
    </source>
</evidence>
<keyword evidence="1" id="KW-1133">Transmembrane helix</keyword>
<dbReference type="Proteomes" id="UP001501004">
    <property type="component" value="Unassembled WGS sequence"/>
</dbReference>
<accession>A0ABP7FCS4</accession>
<keyword evidence="4" id="KW-1185">Reference proteome</keyword>
<name>A0ABP7FCS4_9MICO</name>
<feature type="signal peptide" evidence="2">
    <location>
        <begin position="1"/>
        <end position="31"/>
    </location>
</feature>
<keyword evidence="2" id="KW-0732">Signal</keyword>
<organism evidence="3 4">
    <name type="scientific">Leifsonella bigeumensis</name>
    <dbReference type="NCBI Taxonomy" id="433643"/>
    <lineage>
        <taxon>Bacteria</taxon>
        <taxon>Bacillati</taxon>
        <taxon>Actinomycetota</taxon>
        <taxon>Actinomycetes</taxon>
        <taxon>Micrococcales</taxon>
        <taxon>Microbacteriaceae</taxon>
        <taxon>Leifsonella</taxon>
    </lineage>
</organism>
<keyword evidence="1" id="KW-0812">Transmembrane</keyword>
<dbReference type="EMBL" id="BAABAE010000003">
    <property type="protein sequence ID" value="GAA3736603.1"/>
    <property type="molecule type" value="Genomic_DNA"/>
</dbReference>
<keyword evidence="1" id="KW-0472">Membrane</keyword>
<proteinExistence type="predicted"/>
<feature type="chain" id="PRO_5047439998" evidence="2">
    <location>
        <begin position="32"/>
        <end position="252"/>
    </location>
</feature>
<feature type="transmembrane region" description="Helical" evidence="1">
    <location>
        <begin position="209"/>
        <end position="229"/>
    </location>
</feature>
<sequence>MRIATMGKLLPAMGVLLLTLLCGVAVSPALAADQPKTPQQVADYFADGLIPRLIDLYGSGDGVTKGIDFDATTTVGPISRVLEWTPDFLAGRQTEVPTVLTNNWVASVSVRGAVLGLATVWINPALDAPELAAFDPPELARALAAAPAESLLVHDPARKAWFAIDGDVLTPLVPGTSGATEATTPDAYQHTISDAAIGDNAAGSAPPGVAIAALVLGIVVVGLAVFVLLPVRRRSKAADDDEFDEDVDLPTP</sequence>
<comment type="caution">
    <text evidence="3">The sequence shown here is derived from an EMBL/GenBank/DDBJ whole genome shotgun (WGS) entry which is preliminary data.</text>
</comment>
<evidence type="ECO:0000313" key="3">
    <source>
        <dbReference type="EMBL" id="GAA3736603.1"/>
    </source>
</evidence>
<gene>
    <name evidence="3" type="ORF">GCM10022239_10560</name>
</gene>